<feature type="non-terminal residue" evidence="1">
    <location>
        <position position="75"/>
    </location>
</feature>
<dbReference type="Proteomes" id="UP000265520">
    <property type="component" value="Unassembled WGS sequence"/>
</dbReference>
<evidence type="ECO:0000313" key="1">
    <source>
        <dbReference type="EMBL" id="MCI33643.1"/>
    </source>
</evidence>
<reference evidence="1 2" key="1">
    <citation type="journal article" date="2018" name="Front. Plant Sci.">
        <title>Red Clover (Trifolium pratense) and Zigzag Clover (T. medium) - A Picture of Genomic Similarities and Differences.</title>
        <authorList>
            <person name="Dluhosova J."/>
            <person name="Istvanek J."/>
            <person name="Nedelnik J."/>
            <person name="Repkova J."/>
        </authorList>
    </citation>
    <scope>NUCLEOTIDE SEQUENCE [LARGE SCALE GENOMIC DNA]</scope>
    <source>
        <strain evidence="2">cv. 10/8</strain>
        <tissue evidence="1">Leaf</tissue>
    </source>
</reference>
<keyword evidence="2" id="KW-1185">Reference proteome</keyword>
<accession>A0A392RAL3</accession>
<protein>
    <submittedName>
        <fullName evidence="1">Uncharacterized protein</fullName>
    </submittedName>
</protein>
<comment type="caution">
    <text evidence="1">The sequence shown here is derived from an EMBL/GenBank/DDBJ whole genome shotgun (WGS) entry which is preliminary data.</text>
</comment>
<name>A0A392RAL3_9FABA</name>
<sequence>MKTHQHEAAVFAPGAKKILCLGQNLAVRKLKLLCLRLGRKKAAPGAKKSCAWGENLLSCQFRSFAWAKVGAWGEK</sequence>
<dbReference type="EMBL" id="LXQA010206096">
    <property type="protein sequence ID" value="MCI33643.1"/>
    <property type="molecule type" value="Genomic_DNA"/>
</dbReference>
<evidence type="ECO:0000313" key="2">
    <source>
        <dbReference type="Proteomes" id="UP000265520"/>
    </source>
</evidence>
<dbReference type="AlphaFoldDB" id="A0A392RAL3"/>
<proteinExistence type="predicted"/>
<organism evidence="1 2">
    <name type="scientific">Trifolium medium</name>
    <dbReference type="NCBI Taxonomy" id="97028"/>
    <lineage>
        <taxon>Eukaryota</taxon>
        <taxon>Viridiplantae</taxon>
        <taxon>Streptophyta</taxon>
        <taxon>Embryophyta</taxon>
        <taxon>Tracheophyta</taxon>
        <taxon>Spermatophyta</taxon>
        <taxon>Magnoliopsida</taxon>
        <taxon>eudicotyledons</taxon>
        <taxon>Gunneridae</taxon>
        <taxon>Pentapetalae</taxon>
        <taxon>rosids</taxon>
        <taxon>fabids</taxon>
        <taxon>Fabales</taxon>
        <taxon>Fabaceae</taxon>
        <taxon>Papilionoideae</taxon>
        <taxon>50 kb inversion clade</taxon>
        <taxon>NPAAA clade</taxon>
        <taxon>Hologalegina</taxon>
        <taxon>IRL clade</taxon>
        <taxon>Trifolieae</taxon>
        <taxon>Trifolium</taxon>
    </lineage>
</organism>